<evidence type="ECO:0000256" key="8">
    <source>
        <dbReference type="ARBA" id="ARBA00023310"/>
    </source>
</evidence>
<keyword evidence="6" id="KW-0446">Lipid-binding</keyword>
<feature type="transmembrane region" description="Helical" evidence="11">
    <location>
        <begin position="53"/>
        <end position="78"/>
    </location>
</feature>
<dbReference type="GO" id="GO:0015986">
    <property type="term" value="P:proton motive force-driven ATP synthesis"/>
    <property type="evidence" value="ECO:0007669"/>
    <property type="project" value="InterPro"/>
</dbReference>
<keyword evidence="8" id="KW-0066">ATP synthesis</keyword>
<protein>
    <recommendedName>
        <fullName evidence="9">ATP synthase F(0) sector subunit c</fullName>
    </recommendedName>
    <alternativeName>
        <fullName evidence="10">F-type ATPase subunit c</fullName>
    </alternativeName>
</protein>
<dbReference type="RefSeq" id="WP_138239511.1">
    <property type="nucleotide sequence ID" value="NZ_VBRY01000008.1"/>
</dbReference>
<evidence type="ECO:0000259" key="12">
    <source>
        <dbReference type="Pfam" id="PF00137"/>
    </source>
</evidence>
<keyword evidence="14" id="KW-1185">Reference proteome</keyword>
<keyword evidence="3" id="KW-0406">Ion transport</keyword>
<name>A0A5R9GJ34_9PROT</name>
<proteinExistence type="inferred from homology"/>
<evidence type="ECO:0000256" key="3">
    <source>
        <dbReference type="ARBA" id="ARBA00022547"/>
    </source>
</evidence>
<dbReference type="InterPro" id="IPR002379">
    <property type="entry name" value="ATPase_proteolipid_c-like_dom"/>
</dbReference>
<dbReference type="GO" id="GO:0033177">
    <property type="term" value="C:proton-transporting two-sector ATPase complex, proton-transporting domain"/>
    <property type="evidence" value="ECO:0007669"/>
    <property type="project" value="InterPro"/>
</dbReference>
<dbReference type="GO" id="GO:0008289">
    <property type="term" value="F:lipid binding"/>
    <property type="evidence" value="ECO:0007669"/>
    <property type="project" value="UniProtKB-KW"/>
</dbReference>
<keyword evidence="7 11" id="KW-0472">Membrane</keyword>
<evidence type="ECO:0000313" key="13">
    <source>
        <dbReference type="EMBL" id="TLS66681.1"/>
    </source>
</evidence>
<evidence type="ECO:0000256" key="6">
    <source>
        <dbReference type="ARBA" id="ARBA00023121"/>
    </source>
</evidence>
<keyword evidence="4 11" id="KW-0812">Transmembrane</keyword>
<dbReference type="CDD" id="cd18121">
    <property type="entry name" value="ATP-synt_Fo_c"/>
    <property type="match status" value="1"/>
</dbReference>
<dbReference type="Proteomes" id="UP000306585">
    <property type="component" value="Unassembled WGS sequence"/>
</dbReference>
<dbReference type="InterPro" id="IPR035921">
    <property type="entry name" value="F/V-ATP_Csub_sf"/>
</dbReference>
<dbReference type="PRINTS" id="PR00124">
    <property type="entry name" value="ATPASEC"/>
</dbReference>
<evidence type="ECO:0000256" key="5">
    <source>
        <dbReference type="ARBA" id="ARBA00022989"/>
    </source>
</evidence>
<dbReference type="InterPro" id="IPR038662">
    <property type="entry name" value="ATP_synth_F0_csu_sf"/>
</dbReference>
<comment type="caution">
    <text evidence="13">The sequence shown here is derived from an EMBL/GenBank/DDBJ whole genome shotgun (WGS) entry which is preliminary data.</text>
</comment>
<evidence type="ECO:0000256" key="11">
    <source>
        <dbReference type="SAM" id="Phobius"/>
    </source>
</evidence>
<evidence type="ECO:0000256" key="10">
    <source>
        <dbReference type="ARBA" id="ARBA00032887"/>
    </source>
</evidence>
<keyword evidence="5 11" id="KW-1133">Transmembrane helix</keyword>
<evidence type="ECO:0000313" key="14">
    <source>
        <dbReference type="Proteomes" id="UP000306585"/>
    </source>
</evidence>
<dbReference type="InterPro" id="IPR000454">
    <property type="entry name" value="ATP_synth_F0_csu"/>
</dbReference>
<evidence type="ECO:0000256" key="2">
    <source>
        <dbReference type="ARBA" id="ARBA00006704"/>
    </source>
</evidence>
<feature type="domain" description="V-ATPase proteolipid subunit C-like" evidence="12">
    <location>
        <begin position="14"/>
        <end position="75"/>
    </location>
</feature>
<gene>
    <name evidence="13" type="ORF">FEF65_09150</name>
</gene>
<keyword evidence="3" id="KW-0375">Hydrogen ion transport</keyword>
<dbReference type="Gene3D" id="1.20.20.10">
    <property type="entry name" value="F1F0 ATP synthase subunit C"/>
    <property type="match status" value="1"/>
</dbReference>
<accession>A0A5R9GJ34</accession>
<keyword evidence="3" id="KW-0813">Transport</keyword>
<dbReference type="Pfam" id="PF00137">
    <property type="entry name" value="ATP-synt_C"/>
    <property type="match status" value="1"/>
</dbReference>
<comment type="similarity">
    <text evidence="2">Belongs to the ATPase C chain family.</text>
</comment>
<organism evidence="13 14">
    <name type="scientific">Mariprofundus erugo</name>
    <dbReference type="NCBI Taxonomy" id="2528639"/>
    <lineage>
        <taxon>Bacteria</taxon>
        <taxon>Pseudomonadati</taxon>
        <taxon>Pseudomonadota</taxon>
        <taxon>Candidatius Mariprofundia</taxon>
        <taxon>Mariprofundales</taxon>
        <taxon>Mariprofundaceae</taxon>
        <taxon>Mariprofundus</taxon>
    </lineage>
</organism>
<dbReference type="GO" id="GO:0015078">
    <property type="term" value="F:proton transmembrane transporter activity"/>
    <property type="evidence" value="ECO:0007669"/>
    <property type="project" value="InterPro"/>
</dbReference>
<comment type="subcellular location">
    <subcellularLocation>
        <location evidence="1">Membrane</location>
        <topology evidence="1">Multi-pass membrane protein</topology>
    </subcellularLocation>
</comment>
<dbReference type="EMBL" id="VBRY01000008">
    <property type="protein sequence ID" value="TLS66681.1"/>
    <property type="molecule type" value="Genomic_DNA"/>
</dbReference>
<sequence>MHDLSNFMMASSVAVALGIALGVTGPAIAAGWMISRAMDAVSHRPEAEPSIMRLLFIGLAIVGVLALAVLVIVLIVLFNNPLLEYLLR</sequence>
<evidence type="ECO:0000256" key="1">
    <source>
        <dbReference type="ARBA" id="ARBA00004141"/>
    </source>
</evidence>
<reference evidence="13 14" key="1">
    <citation type="journal article" date="2019" name="Appl. Environ. Microbiol.">
        <title>Environmental Evidence and Genomic Insight of Iron-oxidizing Bacteria Preference Towards More Corrosion Resistant Stainless Steel at Higher Salinities.</title>
        <authorList>
            <person name="Garrison C.E."/>
            <person name="Price K.A."/>
            <person name="Field E.K."/>
        </authorList>
    </citation>
    <scope>NUCLEOTIDE SEQUENCE [LARGE SCALE GENOMIC DNA]</scope>
    <source>
        <strain evidence="13 14">P3</strain>
    </source>
</reference>
<evidence type="ECO:0000256" key="7">
    <source>
        <dbReference type="ARBA" id="ARBA00023136"/>
    </source>
</evidence>
<evidence type="ECO:0000256" key="4">
    <source>
        <dbReference type="ARBA" id="ARBA00022692"/>
    </source>
</evidence>
<dbReference type="GO" id="GO:0045259">
    <property type="term" value="C:proton-transporting ATP synthase complex"/>
    <property type="evidence" value="ECO:0007669"/>
    <property type="project" value="UniProtKB-KW"/>
</dbReference>
<evidence type="ECO:0000256" key="9">
    <source>
        <dbReference type="ARBA" id="ARBA00032200"/>
    </source>
</evidence>
<dbReference type="SUPFAM" id="SSF81333">
    <property type="entry name" value="F1F0 ATP synthase subunit C"/>
    <property type="match status" value="1"/>
</dbReference>
<keyword evidence="3" id="KW-0138">CF(0)</keyword>
<dbReference type="AlphaFoldDB" id="A0A5R9GJ34"/>